<dbReference type="SUPFAM" id="SSF57196">
    <property type="entry name" value="EGF/Laminin"/>
    <property type="match status" value="1"/>
</dbReference>
<reference evidence="3 4" key="1">
    <citation type="journal article" date="2018" name="Gigascience">
        <title>Genomes of trombidid mites reveal novel predicted allergens and laterally-transferred genes associated with secondary metabolism.</title>
        <authorList>
            <person name="Dong X."/>
            <person name="Chaisiri K."/>
            <person name="Xia D."/>
            <person name="Armstrong S.D."/>
            <person name="Fang Y."/>
            <person name="Donnelly M.J."/>
            <person name="Kadowaki T."/>
            <person name="McGarry J.W."/>
            <person name="Darby A.C."/>
            <person name="Makepeace B.L."/>
        </authorList>
    </citation>
    <scope>NUCLEOTIDE SEQUENCE [LARGE SCALE GENOMIC DNA]</scope>
    <source>
        <strain evidence="3">UoL-UT</strain>
    </source>
</reference>
<keyword evidence="1" id="KW-0245">EGF-like domain</keyword>
<name>A0A443RTA5_9ACAR</name>
<sequence>MIKGVSIAVFEETVYWSNYHLKNIFRVYDYNKTRAYVKVAVMNAKSMMDLKIVHEKKQPLTANRCESNACSHLCLPHNEHCYTCVCPLNYMLSADGVNCINNKSKIKKTNRFSGISKAVITESQKSFPICSNGDIVYEVSTHSNMAQSEETFSRNIQPSVEEPKNKKHTFSILPYLFCILIGVILTTVAFFAYKHFRKSVSTNQLFDNHRFDATELSN</sequence>
<evidence type="ECO:0000256" key="2">
    <source>
        <dbReference type="SAM" id="Phobius"/>
    </source>
</evidence>
<gene>
    <name evidence="3" type="ORF">B4U80_15016</name>
</gene>
<dbReference type="InterPro" id="IPR011042">
    <property type="entry name" value="6-blade_b-propeller_TolB-like"/>
</dbReference>
<dbReference type="VEuPathDB" id="VectorBase:LDEU013459"/>
<dbReference type="Proteomes" id="UP000288716">
    <property type="component" value="Unassembled WGS sequence"/>
</dbReference>
<keyword evidence="4" id="KW-1185">Reference proteome</keyword>
<proteinExistence type="predicted"/>
<dbReference type="Gene3D" id="2.120.10.30">
    <property type="entry name" value="TolB, C-terminal domain"/>
    <property type="match status" value="1"/>
</dbReference>
<evidence type="ECO:0000313" key="3">
    <source>
        <dbReference type="EMBL" id="RWS18581.1"/>
    </source>
</evidence>
<organism evidence="3 4">
    <name type="scientific">Leptotrombidium deliense</name>
    <dbReference type="NCBI Taxonomy" id="299467"/>
    <lineage>
        <taxon>Eukaryota</taxon>
        <taxon>Metazoa</taxon>
        <taxon>Ecdysozoa</taxon>
        <taxon>Arthropoda</taxon>
        <taxon>Chelicerata</taxon>
        <taxon>Arachnida</taxon>
        <taxon>Acari</taxon>
        <taxon>Acariformes</taxon>
        <taxon>Trombidiformes</taxon>
        <taxon>Prostigmata</taxon>
        <taxon>Anystina</taxon>
        <taxon>Parasitengona</taxon>
        <taxon>Trombiculoidea</taxon>
        <taxon>Trombiculidae</taxon>
        <taxon>Leptotrombidium</taxon>
    </lineage>
</organism>
<keyword evidence="2" id="KW-0812">Transmembrane</keyword>
<accession>A0A443RTA5</accession>
<dbReference type="PANTHER" id="PTHR46513">
    <property type="entry name" value="VITELLOGENIN RECEPTOR-LIKE PROTEIN-RELATED-RELATED"/>
    <property type="match status" value="1"/>
</dbReference>
<evidence type="ECO:0000256" key="1">
    <source>
        <dbReference type="ARBA" id="ARBA00022536"/>
    </source>
</evidence>
<comment type="caution">
    <text evidence="3">The sequence shown here is derived from an EMBL/GenBank/DDBJ whole genome shotgun (WGS) entry which is preliminary data.</text>
</comment>
<dbReference type="AlphaFoldDB" id="A0A443RTA5"/>
<dbReference type="InterPro" id="IPR050778">
    <property type="entry name" value="Cueball_EGF_LRP_Nidogen"/>
</dbReference>
<dbReference type="EMBL" id="NCKV01037520">
    <property type="protein sequence ID" value="RWS18581.1"/>
    <property type="molecule type" value="Genomic_DNA"/>
</dbReference>
<feature type="transmembrane region" description="Helical" evidence="2">
    <location>
        <begin position="172"/>
        <end position="193"/>
    </location>
</feature>
<evidence type="ECO:0000313" key="4">
    <source>
        <dbReference type="Proteomes" id="UP000288716"/>
    </source>
</evidence>
<keyword evidence="2" id="KW-0472">Membrane</keyword>
<protein>
    <submittedName>
        <fullName evidence="3">Uncharacterized protein</fullName>
    </submittedName>
</protein>
<keyword evidence="2" id="KW-1133">Transmembrane helix</keyword>
<dbReference type="STRING" id="299467.A0A443RTA5"/>